<dbReference type="Proteomes" id="UP000887579">
    <property type="component" value="Unplaced"/>
</dbReference>
<dbReference type="WBParaSite" id="ES5_v2.g22028.t1">
    <property type="protein sequence ID" value="ES5_v2.g22028.t1"/>
    <property type="gene ID" value="ES5_v2.g22028"/>
</dbReference>
<name>A0AC34FX32_9BILA</name>
<evidence type="ECO:0000313" key="1">
    <source>
        <dbReference type="Proteomes" id="UP000887579"/>
    </source>
</evidence>
<evidence type="ECO:0000313" key="2">
    <source>
        <dbReference type="WBParaSite" id="ES5_v2.g22028.t1"/>
    </source>
</evidence>
<protein>
    <submittedName>
        <fullName evidence="2">Uncharacterized protein</fullName>
    </submittedName>
</protein>
<proteinExistence type="predicted"/>
<reference evidence="2" key="1">
    <citation type="submission" date="2022-11" db="UniProtKB">
        <authorList>
            <consortium name="WormBaseParasite"/>
        </authorList>
    </citation>
    <scope>IDENTIFICATION</scope>
</reference>
<accession>A0AC34FX32</accession>
<sequence length="97" mass="11405">MTNVSCKLWITDVFNSYVWAPQTPLSRTSAIISQIYRCDAKELKLRDQEFKYTEYLFLSSKLEKLSLETTTVKYENGSIVPLKELVKNLLYIKYIQL</sequence>
<organism evidence="1 2">
    <name type="scientific">Panagrolaimus sp. ES5</name>
    <dbReference type="NCBI Taxonomy" id="591445"/>
    <lineage>
        <taxon>Eukaryota</taxon>
        <taxon>Metazoa</taxon>
        <taxon>Ecdysozoa</taxon>
        <taxon>Nematoda</taxon>
        <taxon>Chromadorea</taxon>
        <taxon>Rhabditida</taxon>
        <taxon>Tylenchina</taxon>
        <taxon>Panagrolaimomorpha</taxon>
        <taxon>Panagrolaimoidea</taxon>
        <taxon>Panagrolaimidae</taxon>
        <taxon>Panagrolaimus</taxon>
    </lineage>
</organism>